<evidence type="ECO:0000313" key="5">
    <source>
        <dbReference type="Proteomes" id="UP000013785"/>
    </source>
</evidence>
<accession>R3TRN1</accession>
<dbReference type="EMBL" id="AJAT01000015">
    <property type="protein sequence ID" value="EOL43813.1"/>
    <property type="molecule type" value="Genomic_DNA"/>
</dbReference>
<gene>
    <name evidence="4" type="ORF">UC3_01794</name>
</gene>
<evidence type="ECO:0000313" key="4">
    <source>
        <dbReference type="EMBL" id="EOL43813.1"/>
    </source>
</evidence>
<dbReference type="PATRIC" id="fig|1158610.3.peg.1787"/>
<dbReference type="HOGENOM" id="CLU_066192_2_9_9"/>
<sequence>MQIGEKIKFLRMQNNLTQSELAKQLNVSSQAVSNWERQKGYPDIGNLITLSDKFELSLDELIKEDIDFKERLLEKKVENKLDLYMNCLFLLLGSLGIIYEFTWYLLREKEVSIFILVVSFFMIIDGVLFLKKRTKKTTIN</sequence>
<reference evidence="4 5" key="1">
    <citation type="submission" date="2013-02" db="EMBL/GenBank/DDBJ databases">
        <title>The Genome Sequence of Enterococcus phoeniculicola BAA-412.</title>
        <authorList>
            <consortium name="The Broad Institute Genome Sequencing Platform"/>
            <consortium name="The Broad Institute Genome Sequencing Center for Infectious Disease"/>
            <person name="Earl A.M."/>
            <person name="Gilmore M.S."/>
            <person name="Lebreton F."/>
            <person name="Walker B."/>
            <person name="Young S.K."/>
            <person name="Zeng Q."/>
            <person name="Gargeya S."/>
            <person name="Fitzgerald M."/>
            <person name="Haas B."/>
            <person name="Abouelleil A."/>
            <person name="Alvarado L."/>
            <person name="Arachchi H.M."/>
            <person name="Berlin A.M."/>
            <person name="Chapman S.B."/>
            <person name="Dewar J."/>
            <person name="Goldberg J."/>
            <person name="Griggs A."/>
            <person name="Gujja S."/>
            <person name="Hansen M."/>
            <person name="Howarth C."/>
            <person name="Imamovic A."/>
            <person name="Larimer J."/>
            <person name="McCowan C."/>
            <person name="Murphy C."/>
            <person name="Neiman D."/>
            <person name="Pearson M."/>
            <person name="Priest M."/>
            <person name="Roberts A."/>
            <person name="Saif S."/>
            <person name="Shea T."/>
            <person name="Sisk P."/>
            <person name="Sykes S."/>
            <person name="Wortman J."/>
            <person name="Nusbaum C."/>
            <person name="Birren B."/>
        </authorList>
    </citation>
    <scope>NUCLEOTIDE SEQUENCE [LARGE SCALE GENOMIC DNA]</scope>
    <source>
        <strain evidence="4 5">ATCC BAA-412</strain>
    </source>
</reference>
<comment type="caution">
    <text evidence="4">The sequence shown here is derived from an EMBL/GenBank/DDBJ whole genome shotgun (WGS) entry which is preliminary data.</text>
</comment>
<dbReference type="Gene3D" id="1.10.260.40">
    <property type="entry name" value="lambda repressor-like DNA-binding domains"/>
    <property type="match status" value="1"/>
</dbReference>
<dbReference type="eggNOG" id="COG1476">
    <property type="taxonomic scope" value="Bacteria"/>
</dbReference>
<dbReference type="CDD" id="cd00093">
    <property type="entry name" value="HTH_XRE"/>
    <property type="match status" value="1"/>
</dbReference>
<keyword evidence="1" id="KW-0238">DNA-binding</keyword>
<dbReference type="PANTHER" id="PTHR46558:SF4">
    <property type="entry name" value="DNA-BIDING PHAGE PROTEIN"/>
    <property type="match status" value="1"/>
</dbReference>
<dbReference type="Proteomes" id="UP000013785">
    <property type="component" value="Unassembled WGS sequence"/>
</dbReference>
<organism evidence="4 5">
    <name type="scientific">Enterococcus phoeniculicola ATCC BAA-412</name>
    <dbReference type="NCBI Taxonomy" id="1158610"/>
    <lineage>
        <taxon>Bacteria</taxon>
        <taxon>Bacillati</taxon>
        <taxon>Bacillota</taxon>
        <taxon>Bacilli</taxon>
        <taxon>Lactobacillales</taxon>
        <taxon>Enterococcaceae</taxon>
        <taxon>Enterococcus</taxon>
    </lineage>
</organism>
<keyword evidence="2" id="KW-0812">Transmembrane</keyword>
<proteinExistence type="predicted"/>
<dbReference type="RefSeq" id="WP_010768457.1">
    <property type="nucleotide sequence ID" value="NZ_ASWE01000002.1"/>
</dbReference>
<dbReference type="SMART" id="SM00530">
    <property type="entry name" value="HTH_XRE"/>
    <property type="match status" value="1"/>
</dbReference>
<feature type="transmembrane region" description="Helical" evidence="2">
    <location>
        <begin position="111"/>
        <end position="130"/>
    </location>
</feature>
<keyword evidence="2" id="KW-1133">Transmembrane helix</keyword>
<dbReference type="Pfam" id="PF01381">
    <property type="entry name" value="HTH_3"/>
    <property type="match status" value="1"/>
</dbReference>
<feature type="transmembrane region" description="Helical" evidence="2">
    <location>
        <begin position="83"/>
        <end position="105"/>
    </location>
</feature>
<evidence type="ECO:0000256" key="1">
    <source>
        <dbReference type="ARBA" id="ARBA00023125"/>
    </source>
</evidence>
<evidence type="ECO:0000256" key="2">
    <source>
        <dbReference type="SAM" id="Phobius"/>
    </source>
</evidence>
<name>R3TRN1_9ENTE</name>
<protein>
    <recommendedName>
        <fullName evidence="3">HTH cro/C1-type domain-containing protein</fullName>
    </recommendedName>
</protein>
<dbReference type="PROSITE" id="PS50943">
    <property type="entry name" value="HTH_CROC1"/>
    <property type="match status" value="1"/>
</dbReference>
<dbReference type="InterPro" id="IPR010982">
    <property type="entry name" value="Lambda_DNA-bd_dom_sf"/>
</dbReference>
<dbReference type="STRING" id="154621.RV11_GL002238"/>
<evidence type="ECO:0000259" key="3">
    <source>
        <dbReference type="PROSITE" id="PS50943"/>
    </source>
</evidence>
<dbReference type="AlphaFoldDB" id="R3TRN1"/>
<keyword evidence="2" id="KW-0472">Membrane</keyword>
<feature type="domain" description="HTH cro/C1-type" evidence="3">
    <location>
        <begin position="7"/>
        <end position="61"/>
    </location>
</feature>
<dbReference type="InterPro" id="IPR001387">
    <property type="entry name" value="Cro/C1-type_HTH"/>
</dbReference>
<dbReference type="OrthoDB" id="4427456at2"/>
<dbReference type="GO" id="GO:0003677">
    <property type="term" value="F:DNA binding"/>
    <property type="evidence" value="ECO:0007669"/>
    <property type="project" value="UniProtKB-KW"/>
</dbReference>
<keyword evidence="5" id="KW-1185">Reference proteome</keyword>
<dbReference type="SUPFAM" id="SSF47413">
    <property type="entry name" value="lambda repressor-like DNA-binding domains"/>
    <property type="match status" value="1"/>
</dbReference>
<dbReference type="PANTHER" id="PTHR46558">
    <property type="entry name" value="TRACRIPTIONAL REGULATORY PROTEIN-RELATED-RELATED"/>
    <property type="match status" value="1"/>
</dbReference>